<protein>
    <submittedName>
        <fullName evidence="9">SPX-domain-containing protein</fullName>
    </submittedName>
</protein>
<dbReference type="GO" id="GO:0006799">
    <property type="term" value="P:polyphosphate biosynthetic process"/>
    <property type="evidence" value="ECO:0007669"/>
    <property type="project" value="EnsemblFungi"/>
</dbReference>
<dbReference type="Proteomes" id="UP000182658">
    <property type="component" value="Unassembled WGS sequence"/>
</dbReference>
<proteinExistence type="predicted"/>
<feature type="region of interest" description="Disordered" evidence="6">
    <location>
        <begin position="83"/>
        <end position="103"/>
    </location>
</feature>
<keyword evidence="4 7" id="KW-1133">Transmembrane helix</keyword>
<organism evidence="9 10">
    <name type="scientific">Coniochaeta ligniaria NRRL 30616</name>
    <dbReference type="NCBI Taxonomy" id="1408157"/>
    <lineage>
        <taxon>Eukaryota</taxon>
        <taxon>Fungi</taxon>
        <taxon>Dikarya</taxon>
        <taxon>Ascomycota</taxon>
        <taxon>Pezizomycotina</taxon>
        <taxon>Sordariomycetes</taxon>
        <taxon>Sordariomycetidae</taxon>
        <taxon>Coniochaetales</taxon>
        <taxon>Coniochaetaceae</taxon>
        <taxon>Coniochaeta</taxon>
    </lineage>
</organism>
<evidence type="ECO:0000313" key="9">
    <source>
        <dbReference type="EMBL" id="OIW27433.1"/>
    </source>
</evidence>
<dbReference type="PROSITE" id="PS51382">
    <property type="entry name" value="SPX"/>
    <property type="match status" value="1"/>
</dbReference>
<dbReference type="AlphaFoldDB" id="A0A1J7J299"/>
<feature type="domain" description="SPX" evidence="8">
    <location>
        <begin position="1"/>
        <end position="152"/>
    </location>
</feature>
<evidence type="ECO:0000259" key="8">
    <source>
        <dbReference type="PROSITE" id="PS51382"/>
    </source>
</evidence>
<dbReference type="Pfam" id="PF02656">
    <property type="entry name" value="DUF202"/>
    <property type="match status" value="1"/>
</dbReference>
<keyword evidence="5 7" id="KW-0472">Membrane</keyword>
<keyword evidence="3 7" id="KW-0812">Transmembrane</keyword>
<dbReference type="InterPro" id="IPR003807">
    <property type="entry name" value="DUF202"/>
</dbReference>
<name>A0A1J7J299_9PEZI</name>
<feature type="transmembrane region" description="Helical" evidence="7">
    <location>
        <begin position="728"/>
        <end position="750"/>
    </location>
</feature>
<dbReference type="OrthoDB" id="6493944at2759"/>
<gene>
    <name evidence="9" type="ORF">CONLIGDRAFT_655378</name>
</gene>
<accession>A0A1J7J299</accession>
<keyword evidence="2" id="KW-0926">Vacuole</keyword>
<dbReference type="PANTHER" id="PTHR46140">
    <property type="entry name" value="VACUOLAR TRANSPORTER CHAPERONE 1-RELATED"/>
    <property type="match status" value="1"/>
</dbReference>
<dbReference type="PANTHER" id="PTHR46140:SF2">
    <property type="entry name" value="VACUOLAR TRANSPORTER CHAPERONE 3 COMPLEX SUBUNIT 3-RELATED"/>
    <property type="match status" value="1"/>
</dbReference>
<dbReference type="FunFam" id="3.20.100.30:FF:000002">
    <property type="entry name" value="Vacuolar transporter chaperone"/>
    <property type="match status" value="1"/>
</dbReference>
<dbReference type="EMBL" id="KV875099">
    <property type="protein sequence ID" value="OIW27433.1"/>
    <property type="molecule type" value="Genomic_DNA"/>
</dbReference>
<evidence type="ECO:0000256" key="7">
    <source>
        <dbReference type="SAM" id="Phobius"/>
    </source>
</evidence>
<dbReference type="GO" id="GO:0000329">
    <property type="term" value="C:fungal-type vacuole membrane"/>
    <property type="evidence" value="ECO:0007669"/>
    <property type="project" value="TreeGrafter"/>
</dbReference>
<dbReference type="Gene3D" id="3.20.100.30">
    <property type="entry name" value="VTC, catalytic tunnel domain"/>
    <property type="match status" value="1"/>
</dbReference>
<feature type="transmembrane region" description="Helical" evidence="7">
    <location>
        <begin position="687"/>
        <end position="708"/>
    </location>
</feature>
<evidence type="ECO:0000256" key="1">
    <source>
        <dbReference type="ARBA" id="ARBA00004128"/>
    </source>
</evidence>
<dbReference type="InterPro" id="IPR004331">
    <property type="entry name" value="SPX_dom"/>
</dbReference>
<dbReference type="GO" id="GO:0033254">
    <property type="term" value="C:vacuolar transporter chaperone complex"/>
    <property type="evidence" value="ECO:0007669"/>
    <property type="project" value="TreeGrafter"/>
</dbReference>
<evidence type="ECO:0000313" key="10">
    <source>
        <dbReference type="Proteomes" id="UP000182658"/>
    </source>
</evidence>
<evidence type="ECO:0000256" key="6">
    <source>
        <dbReference type="SAM" id="MobiDB-lite"/>
    </source>
</evidence>
<dbReference type="InParanoid" id="A0A1J7J299"/>
<evidence type="ECO:0000256" key="5">
    <source>
        <dbReference type="ARBA" id="ARBA00023136"/>
    </source>
</evidence>
<dbReference type="FunCoup" id="A0A1J7J299">
    <property type="interactions" value="68"/>
</dbReference>
<dbReference type="InterPro" id="IPR042267">
    <property type="entry name" value="VTC_sf"/>
</dbReference>
<dbReference type="STRING" id="1408157.A0A1J7J299"/>
<feature type="region of interest" description="Disordered" evidence="6">
    <location>
        <begin position="565"/>
        <end position="602"/>
    </location>
</feature>
<evidence type="ECO:0000256" key="2">
    <source>
        <dbReference type="ARBA" id="ARBA00022554"/>
    </source>
</evidence>
<dbReference type="InterPro" id="IPR018966">
    <property type="entry name" value="VTC_domain"/>
</dbReference>
<dbReference type="Pfam" id="PF09359">
    <property type="entry name" value="VTC"/>
    <property type="match status" value="1"/>
</dbReference>
<feature type="compositionally biased region" description="Low complexity" evidence="6">
    <location>
        <begin position="565"/>
        <end position="577"/>
    </location>
</feature>
<dbReference type="InterPro" id="IPR051572">
    <property type="entry name" value="VTC_Complex_Subunit"/>
</dbReference>
<evidence type="ECO:0000256" key="4">
    <source>
        <dbReference type="ARBA" id="ARBA00022989"/>
    </source>
</evidence>
<feature type="compositionally biased region" description="Polar residues" evidence="6">
    <location>
        <begin position="86"/>
        <end position="99"/>
    </location>
</feature>
<dbReference type="CDD" id="cd14480">
    <property type="entry name" value="SPX_VTC2_like"/>
    <property type="match status" value="1"/>
</dbReference>
<reference evidence="9 10" key="1">
    <citation type="submission" date="2016-10" db="EMBL/GenBank/DDBJ databases">
        <title>Draft genome sequence of Coniochaeta ligniaria NRRL30616, a lignocellulolytic fungus for bioabatement of inhibitors in plant biomass hydrolysates.</title>
        <authorList>
            <consortium name="DOE Joint Genome Institute"/>
            <person name="Jimenez D.J."/>
            <person name="Hector R.E."/>
            <person name="Riley R."/>
            <person name="Sun H."/>
            <person name="Grigoriev I.V."/>
            <person name="Van Elsas J.D."/>
            <person name="Nichols N.N."/>
        </authorList>
    </citation>
    <scope>NUCLEOTIDE SEQUENCE [LARGE SCALE GENOMIC DNA]</scope>
    <source>
        <strain evidence="9 10">NRRL 30616</strain>
    </source>
</reference>
<keyword evidence="10" id="KW-1185">Reference proteome</keyword>
<sequence>MRFGKTLQQSIYAPWKDKYIDYGKLKSLLRDDRSEEDDSPWTEEDENRFCDEIFNTQLEKVAQFQEETVNKLRERVDAAFEKLKSLSPSDDNGSKSDISPEQLKDFEKELDDITNTVKELKKYSNINYTGFLKIVKKHDRKRGQRYRIRPMMQVSLSKRPFNSEQAYSPLLNKLSYMYFAIRQHLEDGGEVHPIDLDLDSQPQTHNGERYTAHKFWVHPDNLLEVKTYILRQLPALVYSQQSTKDLEGNEDPTLTSLYFDNSKFELYTKKVDRELDTAASSVRLRWYGQLSSKPDIFLEQKTVYQNGGVEEKKITIKEKYVKPYLDGEYKMEKTVQKMDRQGQKPEDVEEFRSTAESMQAFIREKKLEPVMRANYVRSAFQKPGDNHIRIAIDTDVAFIREDALDRARPCRDPNDWHRADIDSSNMGFPFKNINQSEVSRFPYAILEIKLKDDGKRRPTWIEDLMASHLVHPAPRFSKFVHGVASLFEDYVNILPFWLSELETDIRKDPQAAFDEEEQRRAQRAENEMVVGSFLGTKVCSFKPSRSSPVSKSYLADRVAAEASTAAATSQSGAAGRSVQRQDSTITPADENGDGTPDERRNYGTLSSVFPGFSLTKYAKAKAAREREAALPPGVEEPTEWIKNSGPLQIEPKVWLANERTFLKWQHICVLLGSLAVSLYTAGGKNSLAEYMGITFIVIAIFGGGWGYWMHHSRRQMIVARSGRDFDNLVGPMVISGALMLALVFNFAFAYKAAFERWHRHDGDVHANVSYFTDELR</sequence>
<evidence type="ECO:0000256" key="3">
    <source>
        <dbReference type="ARBA" id="ARBA00022692"/>
    </source>
</evidence>
<comment type="subcellular location">
    <subcellularLocation>
        <location evidence="1">Vacuole membrane</location>
        <topology evidence="1">Multi-pass membrane protein</topology>
    </subcellularLocation>
</comment>